<dbReference type="OrthoDB" id="9793567at2"/>
<dbReference type="Gene3D" id="3.10.590.10">
    <property type="entry name" value="ph1033 like domains"/>
    <property type="match status" value="1"/>
</dbReference>
<dbReference type="NCBIfam" id="NF002616">
    <property type="entry name" value="PRK02268.1-2"/>
    <property type="match status" value="1"/>
</dbReference>
<evidence type="ECO:0000256" key="1">
    <source>
        <dbReference type="HAMAP-Rule" id="MF_00771"/>
    </source>
</evidence>
<dbReference type="Pfam" id="PF01878">
    <property type="entry name" value="EVE"/>
    <property type="match status" value="1"/>
</dbReference>
<reference evidence="3 4" key="1">
    <citation type="journal article" date="2019" name="Environ. Microbiol.">
        <title>Species interactions and distinct microbial communities in high Arctic permafrost affected cryosols are associated with the CH4 and CO2 gas fluxes.</title>
        <authorList>
            <person name="Altshuler I."/>
            <person name="Hamel J."/>
            <person name="Turney S."/>
            <person name="Magnuson E."/>
            <person name="Levesque R."/>
            <person name="Greer C."/>
            <person name="Whyte L.G."/>
        </authorList>
    </citation>
    <scope>NUCLEOTIDE SEQUENCE [LARGE SCALE GENOMIC DNA]</scope>
    <source>
        <strain evidence="3 4">S9.3A</strain>
    </source>
</reference>
<dbReference type="InterPro" id="IPR002740">
    <property type="entry name" value="EVE_domain"/>
</dbReference>
<dbReference type="CDD" id="cd21132">
    <property type="entry name" value="EVE-like"/>
    <property type="match status" value="1"/>
</dbReference>
<dbReference type="AlphaFoldDB" id="A0A502D307"/>
<dbReference type="HAMAP" id="MF_00771">
    <property type="entry name" value="UPF0310"/>
    <property type="match status" value="1"/>
</dbReference>
<keyword evidence="4" id="KW-1185">Reference proteome</keyword>
<comment type="similarity">
    <text evidence="1">Belongs to the UPF0310 family.</text>
</comment>
<dbReference type="InterPro" id="IPR015947">
    <property type="entry name" value="PUA-like_sf"/>
</dbReference>
<comment type="caution">
    <text evidence="3">The sequence shown here is derived from an EMBL/GenBank/DDBJ whole genome shotgun (WGS) entry which is preliminary data.</text>
</comment>
<feature type="domain" description="EVE" evidence="2">
    <location>
        <begin position="8"/>
        <end position="134"/>
    </location>
</feature>
<accession>A0A502D307</accession>
<evidence type="ECO:0000313" key="3">
    <source>
        <dbReference type="EMBL" id="TPG19578.1"/>
    </source>
</evidence>
<name>A0A502D307_9MICO</name>
<evidence type="ECO:0000313" key="4">
    <source>
        <dbReference type="Proteomes" id="UP000317722"/>
    </source>
</evidence>
<evidence type="ECO:0000259" key="2">
    <source>
        <dbReference type="Pfam" id="PF01878"/>
    </source>
</evidence>
<organism evidence="3 4">
    <name type="scientific">Pedococcus bigeumensis</name>
    <dbReference type="NCBI Taxonomy" id="433644"/>
    <lineage>
        <taxon>Bacteria</taxon>
        <taxon>Bacillati</taxon>
        <taxon>Actinomycetota</taxon>
        <taxon>Actinomycetes</taxon>
        <taxon>Micrococcales</taxon>
        <taxon>Intrasporangiaceae</taxon>
        <taxon>Pedococcus</taxon>
    </lineage>
</organism>
<dbReference type="InterPro" id="IPR022996">
    <property type="entry name" value="UPF0310"/>
</dbReference>
<dbReference type="EMBL" id="RCZM01000001">
    <property type="protein sequence ID" value="TPG19578.1"/>
    <property type="molecule type" value="Genomic_DNA"/>
</dbReference>
<sequence length="142" mass="15810">MPRCWVNTVSLDHVRGGVAGGFTQADHGARTRLARLRPGDRLVFYSPRQSYPDGAPLQAFTAHGVVTGLEPYRVEVSDTFHPWRLAIDFEPLAQAPIRPLLGELSFIKDPAKWGFAFRRGLFEIPADDFDTIVAAMRPFDSA</sequence>
<dbReference type="Proteomes" id="UP000317722">
    <property type="component" value="Unassembled WGS sequence"/>
</dbReference>
<protein>
    <recommendedName>
        <fullName evidence="1">UPF0310 protein EAH86_03720</fullName>
    </recommendedName>
</protein>
<dbReference type="SUPFAM" id="SSF88697">
    <property type="entry name" value="PUA domain-like"/>
    <property type="match status" value="1"/>
</dbReference>
<gene>
    <name evidence="3" type="ORF">EAH86_03720</name>
</gene>
<proteinExistence type="inferred from homology"/>